<evidence type="ECO:0000313" key="2">
    <source>
        <dbReference type="Proteomes" id="UP000593737"/>
    </source>
</evidence>
<gene>
    <name evidence="1" type="ORF">Nkreftii_001821</name>
</gene>
<reference evidence="1 2" key="1">
    <citation type="journal article" date="2020" name="ISME J.">
        <title>Enrichment and physiological characterization of a novel comammox Nitrospira indicates ammonium inhibition of complete nitrification.</title>
        <authorList>
            <person name="Sakoula D."/>
            <person name="Koch H."/>
            <person name="Frank J."/>
            <person name="Jetten M.S.M."/>
            <person name="van Kessel M.A.H.J."/>
            <person name="Lucker S."/>
        </authorList>
    </citation>
    <scope>NUCLEOTIDE SEQUENCE [LARGE SCALE GENOMIC DNA]</scope>
    <source>
        <strain evidence="1">Comreactor17</strain>
    </source>
</reference>
<dbReference type="KEGG" id="nkf:Nkreftii_001821"/>
<protein>
    <submittedName>
        <fullName evidence="1">Uncharacterized protein</fullName>
    </submittedName>
</protein>
<dbReference type="Proteomes" id="UP000593737">
    <property type="component" value="Chromosome"/>
</dbReference>
<dbReference type="EMBL" id="CP047423">
    <property type="protein sequence ID" value="QPD04047.1"/>
    <property type="molecule type" value="Genomic_DNA"/>
</dbReference>
<organism evidence="1 2">
    <name type="scientific">Candidatus Nitrospira kreftii</name>
    <dbReference type="NCBI Taxonomy" id="2652173"/>
    <lineage>
        <taxon>Bacteria</taxon>
        <taxon>Pseudomonadati</taxon>
        <taxon>Nitrospirota</taxon>
        <taxon>Nitrospiria</taxon>
        <taxon>Nitrospirales</taxon>
        <taxon>Nitrospiraceae</taxon>
        <taxon>Nitrospira</taxon>
    </lineage>
</organism>
<dbReference type="AlphaFoldDB" id="A0A7S8FDU3"/>
<evidence type="ECO:0000313" key="1">
    <source>
        <dbReference type="EMBL" id="QPD04047.1"/>
    </source>
</evidence>
<proteinExistence type="predicted"/>
<name>A0A7S8FDU3_9BACT</name>
<accession>A0A7S8FDU3</accession>
<sequence>MFQRLRRWLFLPDRHFSEWQDHVHWSGYLQAHLWDFIEAHQILESLRSYVWPVKTALIHCASLLPFSPDLFHRGASASTRDYLTAPPSPLHLNLLPQYNDILQA</sequence>